<reference evidence="1" key="1">
    <citation type="submission" date="2023-03" db="EMBL/GenBank/DDBJ databases">
        <title>Massive genome expansion in bonnet fungi (Mycena s.s.) driven by repeated elements and novel gene families across ecological guilds.</title>
        <authorList>
            <consortium name="Lawrence Berkeley National Laboratory"/>
            <person name="Harder C.B."/>
            <person name="Miyauchi S."/>
            <person name="Viragh M."/>
            <person name="Kuo A."/>
            <person name="Thoen E."/>
            <person name="Andreopoulos B."/>
            <person name="Lu D."/>
            <person name="Skrede I."/>
            <person name="Drula E."/>
            <person name="Henrissat B."/>
            <person name="Morin E."/>
            <person name="Kohler A."/>
            <person name="Barry K."/>
            <person name="LaButti K."/>
            <person name="Morin E."/>
            <person name="Salamov A."/>
            <person name="Lipzen A."/>
            <person name="Mereny Z."/>
            <person name="Hegedus B."/>
            <person name="Baldrian P."/>
            <person name="Stursova M."/>
            <person name="Weitz H."/>
            <person name="Taylor A."/>
            <person name="Grigoriev I.V."/>
            <person name="Nagy L.G."/>
            <person name="Martin F."/>
            <person name="Kauserud H."/>
        </authorList>
    </citation>
    <scope>NUCLEOTIDE SEQUENCE</scope>
    <source>
        <strain evidence="1">CBHHK067</strain>
    </source>
</reference>
<gene>
    <name evidence="1" type="ORF">B0H17DRAFT_963730</name>
</gene>
<dbReference type="InterPro" id="IPR023213">
    <property type="entry name" value="CAT-like_dom_sf"/>
</dbReference>
<protein>
    <submittedName>
        <fullName evidence="1">Uncharacterized protein</fullName>
    </submittedName>
</protein>
<evidence type="ECO:0000313" key="2">
    <source>
        <dbReference type="Proteomes" id="UP001221757"/>
    </source>
</evidence>
<dbReference type="Gene3D" id="3.30.559.10">
    <property type="entry name" value="Chloramphenicol acetyltransferase-like domain"/>
    <property type="match status" value="2"/>
</dbReference>
<dbReference type="AlphaFoldDB" id="A0AAD7FKD1"/>
<sequence>MRTVPCTRLDSWACNGVLTASLLVDARLDAKIMEQNLSTLVECKFPRAGAQLALRNGVYEFQIPRTFDADRPPIVFTVDNHSEPYPSATRPELPTHFPDTFEPTQPSIHSIPELEVYVKSRQSPTSLDGFLVPNTPSLHVHVATFDDLTFIGVTVSHMAFDGLGLRTVIYAWTRLLNGDAIDTIPGMEWDAAPFEAFTGPTAVTTLRGYFESERPSWVQRVVRSLMRTLWGPKEVMQQQDVMRLVRVPKAFLEEAKREMNNILTLQGSREWVGNSDVLTAWCIDDTTPIHIHSQVDLRDYCVFPGSSSLTTPYIHNALWTIPVPPIPANAFRTESLGDLALRIRRAIKAYNADLDGIEADLRWLFANPLKWRLPCPPGGEAVVQSNLRKARAAELDFSGACERKARAIFFLAELTARDKRW</sequence>
<proteinExistence type="predicted"/>
<keyword evidence="2" id="KW-1185">Reference proteome</keyword>
<accession>A0AAD7FKD1</accession>
<evidence type="ECO:0000313" key="1">
    <source>
        <dbReference type="EMBL" id="KAJ7625185.1"/>
    </source>
</evidence>
<comment type="caution">
    <text evidence="1">The sequence shown here is derived from an EMBL/GenBank/DDBJ whole genome shotgun (WGS) entry which is preliminary data.</text>
</comment>
<dbReference type="EMBL" id="JARKIE010000606">
    <property type="protein sequence ID" value="KAJ7625185.1"/>
    <property type="molecule type" value="Genomic_DNA"/>
</dbReference>
<name>A0AAD7FKD1_MYCRO</name>
<dbReference type="Proteomes" id="UP001221757">
    <property type="component" value="Unassembled WGS sequence"/>
</dbReference>
<organism evidence="1 2">
    <name type="scientific">Mycena rosella</name>
    <name type="common">Pink bonnet</name>
    <name type="synonym">Agaricus rosellus</name>
    <dbReference type="NCBI Taxonomy" id="1033263"/>
    <lineage>
        <taxon>Eukaryota</taxon>
        <taxon>Fungi</taxon>
        <taxon>Dikarya</taxon>
        <taxon>Basidiomycota</taxon>
        <taxon>Agaricomycotina</taxon>
        <taxon>Agaricomycetes</taxon>
        <taxon>Agaricomycetidae</taxon>
        <taxon>Agaricales</taxon>
        <taxon>Marasmiineae</taxon>
        <taxon>Mycenaceae</taxon>
        <taxon>Mycena</taxon>
    </lineage>
</organism>